<dbReference type="PANTHER" id="PTHR46383:SF1">
    <property type="entry name" value="ASPARTATE AMINOTRANSFERASE"/>
    <property type="match status" value="1"/>
</dbReference>
<dbReference type="Gene3D" id="3.40.640.10">
    <property type="entry name" value="Type I PLP-dependent aspartate aminotransferase-like (Major domain)"/>
    <property type="match status" value="1"/>
</dbReference>
<keyword evidence="4 6" id="KW-0808">Transferase</keyword>
<feature type="domain" description="Aminotransferase class I/classII large" evidence="7">
    <location>
        <begin position="30"/>
        <end position="372"/>
    </location>
</feature>
<dbReference type="PROSITE" id="PS00105">
    <property type="entry name" value="AA_TRANSFER_CLASS_1"/>
    <property type="match status" value="1"/>
</dbReference>
<evidence type="ECO:0000256" key="3">
    <source>
        <dbReference type="ARBA" id="ARBA00022576"/>
    </source>
</evidence>
<dbReference type="Gene3D" id="3.90.1150.10">
    <property type="entry name" value="Aspartate Aminotransferase, domain 1"/>
    <property type="match status" value="1"/>
</dbReference>
<organism evidence="8 9">
    <name type="scientific">Bacteriovorax stolpii</name>
    <name type="common">Bdellovibrio stolpii</name>
    <dbReference type="NCBI Taxonomy" id="960"/>
    <lineage>
        <taxon>Bacteria</taxon>
        <taxon>Pseudomonadati</taxon>
        <taxon>Bdellovibrionota</taxon>
        <taxon>Bacteriovoracia</taxon>
        <taxon>Bacteriovoracales</taxon>
        <taxon>Bacteriovoracaceae</taxon>
        <taxon>Bacteriovorax</taxon>
    </lineage>
</organism>
<dbReference type="EMBL" id="CP025704">
    <property type="protein sequence ID" value="AUN98400.1"/>
    <property type="molecule type" value="Genomic_DNA"/>
</dbReference>
<dbReference type="GO" id="GO:0030170">
    <property type="term" value="F:pyridoxal phosphate binding"/>
    <property type="evidence" value="ECO:0007669"/>
    <property type="project" value="InterPro"/>
</dbReference>
<dbReference type="InterPro" id="IPR015421">
    <property type="entry name" value="PyrdxlP-dep_Trfase_major"/>
</dbReference>
<reference evidence="8 9" key="1">
    <citation type="submission" date="2018-01" db="EMBL/GenBank/DDBJ databases">
        <title>Complete genome sequence of Bacteriovorax stolpii DSM12778.</title>
        <authorList>
            <person name="Tang B."/>
            <person name="Chang J."/>
        </authorList>
    </citation>
    <scope>NUCLEOTIDE SEQUENCE [LARGE SCALE GENOMIC DNA]</scope>
    <source>
        <strain evidence="8 9">DSM 12778</strain>
    </source>
</reference>
<dbReference type="SUPFAM" id="SSF53383">
    <property type="entry name" value="PLP-dependent transferases"/>
    <property type="match status" value="1"/>
</dbReference>
<comment type="cofactor">
    <cofactor evidence="1 6">
        <name>pyridoxal 5'-phosphate</name>
        <dbReference type="ChEBI" id="CHEBI:597326"/>
    </cofactor>
</comment>
<keyword evidence="9" id="KW-1185">Reference proteome</keyword>
<keyword evidence="5" id="KW-0663">Pyridoxal phosphate</keyword>
<accession>A0A2K9NSA4</accession>
<evidence type="ECO:0000259" key="7">
    <source>
        <dbReference type="Pfam" id="PF00155"/>
    </source>
</evidence>
<sequence length="388" mass="43362">MSRLDNISLGKIVVIREKLLKAQKDGQKIYRFESGDPSFDVHPNVKSAIEKALEANKTHYIPNNGIPELRETLAQKLNTQNKIPVKPAHISITNGAMHALYVTYQCIVEEGDEVIVPDPMWTEAVENARLAGAKTIGIELKPEHNYVYRAADIEKAITKKTKVIFLNSPQNPTGAIIPLEELQKIADLAVKNNLWIVSDEAYEHILFDGGTHTSIASLIPTYDKTVSVYSYSKSYAMSGLRLGYFASMNELFNDRAAKLLRCTVNGINSISQWGAIHAVKDTPAQWYADMNAEYLKRRNLFLDSLKDQDILTPYVPKAAFYLWCKVKPGIDVEKLSEELAQKGIGNAPGSCFGDSPESLQSIRLAFSCDTQMIVEGSKELNKFLKDYK</sequence>
<dbReference type="CDD" id="cd00609">
    <property type="entry name" value="AAT_like"/>
    <property type="match status" value="1"/>
</dbReference>
<gene>
    <name evidence="8" type="ORF">C0V70_09835</name>
</gene>
<dbReference type="Proteomes" id="UP000235584">
    <property type="component" value="Chromosome"/>
</dbReference>
<evidence type="ECO:0000256" key="2">
    <source>
        <dbReference type="ARBA" id="ARBA00007441"/>
    </source>
</evidence>
<dbReference type="GO" id="GO:0006520">
    <property type="term" value="P:amino acid metabolic process"/>
    <property type="evidence" value="ECO:0007669"/>
    <property type="project" value="InterPro"/>
</dbReference>
<comment type="similarity">
    <text evidence="2 6">Belongs to the class-I pyridoxal-phosphate-dependent aminotransferase family.</text>
</comment>
<name>A0A2K9NSA4_BACTC</name>
<dbReference type="InterPro" id="IPR004839">
    <property type="entry name" value="Aminotransferase_I/II_large"/>
</dbReference>
<evidence type="ECO:0000256" key="6">
    <source>
        <dbReference type="RuleBase" id="RU000481"/>
    </source>
</evidence>
<keyword evidence="3 6" id="KW-0032">Aminotransferase</keyword>
<dbReference type="RefSeq" id="WP_102243691.1">
    <property type="nucleotide sequence ID" value="NZ_CP025704.1"/>
</dbReference>
<dbReference type="Pfam" id="PF00155">
    <property type="entry name" value="Aminotran_1_2"/>
    <property type="match status" value="1"/>
</dbReference>
<evidence type="ECO:0000256" key="4">
    <source>
        <dbReference type="ARBA" id="ARBA00022679"/>
    </source>
</evidence>
<dbReference type="AlphaFoldDB" id="A0A2K9NSA4"/>
<dbReference type="InterPro" id="IPR004838">
    <property type="entry name" value="NHTrfase_class1_PyrdxlP-BS"/>
</dbReference>
<dbReference type="PANTHER" id="PTHR46383">
    <property type="entry name" value="ASPARTATE AMINOTRANSFERASE"/>
    <property type="match status" value="1"/>
</dbReference>
<dbReference type="GO" id="GO:0008483">
    <property type="term" value="F:transaminase activity"/>
    <property type="evidence" value="ECO:0007669"/>
    <property type="project" value="UniProtKB-KW"/>
</dbReference>
<dbReference type="EC" id="2.6.1.-" evidence="6"/>
<dbReference type="InterPro" id="IPR050596">
    <property type="entry name" value="AspAT/PAT-like"/>
</dbReference>
<evidence type="ECO:0000256" key="1">
    <source>
        <dbReference type="ARBA" id="ARBA00001933"/>
    </source>
</evidence>
<evidence type="ECO:0000313" key="8">
    <source>
        <dbReference type="EMBL" id="AUN98400.1"/>
    </source>
</evidence>
<protein>
    <recommendedName>
        <fullName evidence="6">Aminotransferase</fullName>
        <ecNumber evidence="6">2.6.1.-</ecNumber>
    </recommendedName>
</protein>
<dbReference type="InterPro" id="IPR015424">
    <property type="entry name" value="PyrdxlP-dep_Trfase"/>
</dbReference>
<evidence type="ECO:0000313" key="9">
    <source>
        <dbReference type="Proteomes" id="UP000235584"/>
    </source>
</evidence>
<proteinExistence type="inferred from homology"/>
<dbReference type="KEGG" id="bsto:C0V70_09835"/>
<evidence type="ECO:0000256" key="5">
    <source>
        <dbReference type="ARBA" id="ARBA00022898"/>
    </source>
</evidence>
<dbReference type="InterPro" id="IPR015422">
    <property type="entry name" value="PyrdxlP-dep_Trfase_small"/>
</dbReference>